<evidence type="ECO:0000259" key="1">
    <source>
        <dbReference type="Pfam" id="PF05899"/>
    </source>
</evidence>
<dbReference type="InterPro" id="IPR014710">
    <property type="entry name" value="RmlC-like_jellyroll"/>
</dbReference>
<dbReference type="Gene3D" id="2.60.120.10">
    <property type="entry name" value="Jelly Rolls"/>
    <property type="match status" value="1"/>
</dbReference>
<name>A0ABW8WB81_9PSED</name>
<dbReference type="PANTHER" id="PTHR40943">
    <property type="entry name" value="CYTOPLASMIC PROTEIN-RELATED"/>
    <property type="match status" value="1"/>
</dbReference>
<evidence type="ECO:0000313" key="2">
    <source>
        <dbReference type="EMBL" id="MFL9002180.1"/>
    </source>
</evidence>
<reference evidence="2 3" key="1">
    <citation type="submission" date="2024-12" db="EMBL/GenBank/DDBJ databases">
        <title>Pseudomonas species isolated from Lotus nodules promote plant growth.</title>
        <authorList>
            <person name="Yu Y.-H."/>
            <person name="Kurtenbach J."/>
            <person name="Crosbie D."/>
            <person name="Brachmann A."/>
            <person name="Marin M."/>
        </authorList>
    </citation>
    <scope>NUCLEOTIDE SEQUENCE [LARGE SCALE GENOMIC DNA]</scope>
    <source>
        <strain evidence="2 3">PLb11B</strain>
    </source>
</reference>
<dbReference type="CDD" id="cd02227">
    <property type="entry name" value="cupin_TM1112-like"/>
    <property type="match status" value="1"/>
</dbReference>
<dbReference type="Pfam" id="PF05899">
    <property type="entry name" value="Cupin_3"/>
    <property type="match status" value="1"/>
</dbReference>
<comment type="caution">
    <text evidence="2">The sequence shown here is derived from an EMBL/GenBank/DDBJ whole genome shotgun (WGS) entry which is preliminary data.</text>
</comment>
<sequence length="115" mass="12810">MSVVRIRLHDQSTFSPQTPVGQPIGEPVAMTRTAEHMPLEGYNAVTGFWECSPGQFRRQVAGAEYSYIVSGEGSFTPDNGETIQFKPGDALFFEANSHGTWDIREAVRKTYLILK</sequence>
<dbReference type="EMBL" id="JBJNUY010000013">
    <property type="protein sequence ID" value="MFL9002180.1"/>
    <property type="molecule type" value="Genomic_DNA"/>
</dbReference>
<dbReference type="Proteomes" id="UP001628646">
    <property type="component" value="Unassembled WGS sequence"/>
</dbReference>
<dbReference type="RefSeq" id="WP_407802559.1">
    <property type="nucleotide sequence ID" value="NZ_JBJNUX010000030.1"/>
</dbReference>
<protein>
    <submittedName>
        <fullName evidence="2">Cupin domain-containing protein</fullName>
    </submittedName>
</protein>
<dbReference type="InterPro" id="IPR008579">
    <property type="entry name" value="UGlyAH_Cupin_dom"/>
</dbReference>
<dbReference type="SUPFAM" id="SSF51182">
    <property type="entry name" value="RmlC-like cupins"/>
    <property type="match status" value="1"/>
</dbReference>
<gene>
    <name evidence="2" type="ORF">ACJ8NA_26510</name>
</gene>
<dbReference type="PANTHER" id="PTHR40943:SF1">
    <property type="entry name" value="CYTOPLASMIC PROTEIN"/>
    <property type="match status" value="1"/>
</dbReference>
<organism evidence="2 3">
    <name type="scientific">Pseudomonas azerbaijanorientalis</name>
    <dbReference type="NCBI Taxonomy" id="2842350"/>
    <lineage>
        <taxon>Bacteria</taxon>
        <taxon>Pseudomonadati</taxon>
        <taxon>Pseudomonadota</taxon>
        <taxon>Gammaproteobacteria</taxon>
        <taxon>Pseudomonadales</taxon>
        <taxon>Pseudomonadaceae</taxon>
        <taxon>Pseudomonas</taxon>
    </lineage>
</organism>
<proteinExistence type="predicted"/>
<evidence type="ECO:0000313" key="3">
    <source>
        <dbReference type="Proteomes" id="UP001628646"/>
    </source>
</evidence>
<dbReference type="InterPro" id="IPR011051">
    <property type="entry name" value="RmlC_Cupin_sf"/>
</dbReference>
<feature type="domain" description="(S)-ureidoglycine aminohydrolase cupin" evidence="1">
    <location>
        <begin position="44"/>
        <end position="111"/>
    </location>
</feature>
<keyword evidence="3" id="KW-1185">Reference proteome</keyword>
<accession>A0ABW8WB81</accession>